<dbReference type="Pfam" id="PF06992">
    <property type="entry name" value="Phage_lambda_P"/>
    <property type="match status" value="1"/>
</dbReference>
<gene>
    <name evidence="1" type="ORF">C9J47_05525</name>
</gene>
<protein>
    <recommendedName>
        <fullName evidence="3">Replication protein P</fullName>
    </recommendedName>
</protein>
<keyword evidence="2" id="KW-1185">Reference proteome</keyword>
<name>A0A2T3LFB5_9GAMM</name>
<dbReference type="RefSeq" id="WP_107252593.1">
    <property type="nucleotide sequence ID" value="NZ_PYOC01000001.1"/>
</dbReference>
<evidence type="ECO:0000313" key="1">
    <source>
        <dbReference type="EMBL" id="PSV50009.1"/>
    </source>
</evidence>
<evidence type="ECO:0008006" key="3">
    <source>
        <dbReference type="Google" id="ProtNLM"/>
    </source>
</evidence>
<proteinExistence type="predicted"/>
<organism evidence="1 2">
    <name type="scientific">Photobacterium indicum</name>
    <dbReference type="NCBI Taxonomy" id="81447"/>
    <lineage>
        <taxon>Bacteria</taxon>
        <taxon>Pseudomonadati</taxon>
        <taxon>Pseudomonadota</taxon>
        <taxon>Gammaproteobacteria</taxon>
        <taxon>Vibrionales</taxon>
        <taxon>Vibrionaceae</taxon>
        <taxon>Photobacterium</taxon>
    </lineage>
</organism>
<dbReference type="InterPro" id="IPR009731">
    <property type="entry name" value="P-like"/>
</dbReference>
<dbReference type="Proteomes" id="UP000241803">
    <property type="component" value="Unassembled WGS sequence"/>
</dbReference>
<accession>A0A2T3LFB5</accession>
<dbReference type="AlphaFoldDB" id="A0A2T3LFB5"/>
<dbReference type="EMBL" id="PYOC01000001">
    <property type="protein sequence ID" value="PSV50009.1"/>
    <property type="molecule type" value="Genomic_DNA"/>
</dbReference>
<evidence type="ECO:0000313" key="2">
    <source>
        <dbReference type="Proteomes" id="UP000241803"/>
    </source>
</evidence>
<dbReference type="GO" id="GO:0006270">
    <property type="term" value="P:DNA replication initiation"/>
    <property type="evidence" value="ECO:0007669"/>
    <property type="project" value="InterPro"/>
</dbReference>
<sequence>MKSISELTQENPIVRNYGTQHEIDSRHEAVPRVTSSDAINHINFIFAELCAAFPAWRNTFHNQTELNDAKRSWVKGLIEADVTDLVLIKSGLKKARASESDFFPSVGKFISWCHSNDDFLLPDAEFAFRSLPIYMAGFRNEIPAPTLAAFDQIGKPAIRKKNERDVFKLFKYSYEIVCKKVKSNKPIDDLLIKPLPKPKSKKLSPKMVEAKRSRVLDQIKARKKELWG</sequence>
<comment type="caution">
    <text evidence="1">The sequence shown here is derived from an EMBL/GenBank/DDBJ whole genome shotgun (WGS) entry which is preliminary data.</text>
</comment>
<reference evidence="1 2" key="1">
    <citation type="submission" date="2018-03" db="EMBL/GenBank/DDBJ databases">
        <title>Whole genome sequencing of Histamine producing bacteria.</title>
        <authorList>
            <person name="Butler K."/>
        </authorList>
    </citation>
    <scope>NUCLEOTIDE SEQUENCE [LARGE SCALE GENOMIC DNA]</scope>
    <source>
        <strain evidence="1 2">ATCC 19614</strain>
    </source>
</reference>